<sequence>MDPIQRPSSGISYTSIREGIYADAFPVFAAWYPDTTTIYVPTDGAIAYTSRTELGEANAKLMLRDPATLPSLLQNDDNKNNIALLTGPRAYTFADLAEALTRATGKKVTLQQIPREQYASVVAAEDAREGHGMKSEQFFEMWASLLDAVGQGEAEMMSL</sequence>
<gene>
    <name evidence="1" type="ORF">ACJ72_04681</name>
</gene>
<dbReference type="OrthoDB" id="419598at2759"/>
<accession>A0A1B7NW28</accession>
<dbReference type="STRING" id="1658172.A0A1B7NW28"/>
<evidence type="ECO:0000313" key="1">
    <source>
        <dbReference type="EMBL" id="OAX80984.1"/>
    </source>
</evidence>
<dbReference type="InterPro" id="IPR036291">
    <property type="entry name" value="NAD(P)-bd_dom_sf"/>
</dbReference>
<protein>
    <recommendedName>
        <fullName evidence="3">NmrA-like domain-containing protein</fullName>
    </recommendedName>
</protein>
<dbReference type="PANTHER" id="PTHR47129">
    <property type="entry name" value="QUINONE OXIDOREDUCTASE 2"/>
    <property type="match status" value="1"/>
</dbReference>
<dbReference type="Proteomes" id="UP000091918">
    <property type="component" value="Unassembled WGS sequence"/>
</dbReference>
<proteinExistence type="predicted"/>
<dbReference type="PANTHER" id="PTHR47129:SF1">
    <property type="entry name" value="NMRA-LIKE DOMAIN-CONTAINING PROTEIN"/>
    <property type="match status" value="1"/>
</dbReference>
<name>A0A1B7NW28_9EURO</name>
<evidence type="ECO:0008006" key="3">
    <source>
        <dbReference type="Google" id="ProtNLM"/>
    </source>
</evidence>
<dbReference type="SUPFAM" id="SSF51735">
    <property type="entry name" value="NAD(P)-binding Rossmann-fold domains"/>
    <property type="match status" value="1"/>
</dbReference>
<evidence type="ECO:0000313" key="2">
    <source>
        <dbReference type="Proteomes" id="UP000091918"/>
    </source>
</evidence>
<comment type="caution">
    <text evidence="1">The sequence shown here is derived from an EMBL/GenBank/DDBJ whole genome shotgun (WGS) entry which is preliminary data.</text>
</comment>
<dbReference type="AlphaFoldDB" id="A0A1B7NW28"/>
<dbReference type="Gene3D" id="3.40.50.720">
    <property type="entry name" value="NAD(P)-binding Rossmann-like Domain"/>
    <property type="match status" value="1"/>
</dbReference>
<dbReference type="EMBL" id="LGUA01000573">
    <property type="protein sequence ID" value="OAX80984.1"/>
    <property type="molecule type" value="Genomic_DNA"/>
</dbReference>
<dbReference type="InterPro" id="IPR052718">
    <property type="entry name" value="NmrA-type_oxidoreductase"/>
</dbReference>
<reference evidence="1 2" key="1">
    <citation type="submission" date="2015-07" db="EMBL/GenBank/DDBJ databases">
        <title>Emmonsia species relationships and genome sequence.</title>
        <authorList>
            <person name="Cuomo C.A."/>
            <person name="Schwartz I.S."/>
            <person name="Kenyon C."/>
            <person name="de Hoog G.S."/>
            <person name="Govender N.P."/>
            <person name="Botha A."/>
            <person name="Moreno L."/>
            <person name="de Vries M."/>
            <person name="Munoz J.F."/>
            <person name="Stielow J.B."/>
        </authorList>
    </citation>
    <scope>NUCLEOTIDE SEQUENCE [LARGE SCALE GENOMIC DNA]</scope>
    <source>
        <strain evidence="1 2">CBS 136260</strain>
    </source>
</reference>
<organism evidence="1 2">
    <name type="scientific">Emergomyces africanus</name>
    <dbReference type="NCBI Taxonomy" id="1955775"/>
    <lineage>
        <taxon>Eukaryota</taxon>
        <taxon>Fungi</taxon>
        <taxon>Dikarya</taxon>
        <taxon>Ascomycota</taxon>
        <taxon>Pezizomycotina</taxon>
        <taxon>Eurotiomycetes</taxon>
        <taxon>Eurotiomycetidae</taxon>
        <taxon>Onygenales</taxon>
        <taxon>Ajellomycetaceae</taxon>
        <taxon>Emergomyces</taxon>
    </lineage>
</organism>
<dbReference type="Gene3D" id="3.90.25.10">
    <property type="entry name" value="UDP-galactose 4-epimerase, domain 1"/>
    <property type="match status" value="1"/>
</dbReference>
<keyword evidence="2" id="KW-1185">Reference proteome</keyword>